<dbReference type="Proteomes" id="UP000192707">
    <property type="component" value="Unassembled WGS sequence"/>
</dbReference>
<evidence type="ECO:0000313" key="1">
    <source>
        <dbReference type="EMBL" id="ORA07388.1"/>
    </source>
</evidence>
<organism evidence="1 2">
    <name type="scientific">Mycobacterium arosiense ATCC BAA-1401 = DSM 45069</name>
    <dbReference type="NCBI Taxonomy" id="1265311"/>
    <lineage>
        <taxon>Bacteria</taxon>
        <taxon>Bacillati</taxon>
        <taxon>Actinomycetota</taxon>
        <taxon>Actinomycetes</taxon>
        <taxon>Mycobacteriales</taxon>
        <taxon>Mycobacteriaceae</taxon>
        <taxon>Mycobacterium</taxon>
        <taxon>Mycobacterium avium complex (MAC)</taxon>
    </lineage>
</organism>
<dbReference type="AlphaFoldDB" id="A0A1W9Z4U9"/>
<name>A0A1W9Z4U9_MYCAI</name>
<protein>
    <submittedName>
        <fullName evidence="1">Uncharacterized protein</fullName>
    </submittedName>
</protein>
<keyword evidence="2" id="KW-1185">Reference proteome</keyword>
<evidence type="ECO:0000313" key="2">
    <source>
        <dbReference type="Proteomes" id="UP000192707"/>
    </source>
</evidence>
<reference evidence="1 2" key="1">
    <citation type="submission" date="2016-12" db="EMBL/GenBank/DDBJ databases">
        <title>The new phylogeny of genus Mycobacterium.</title>
        <authorList>
            <person name="Tortoli E."/>
            <person name="Trovato A."/>
            <person name="Cirillo D.M."/>
        </authorList>
    </citation>
    <scope>NUCLEOTIDE SEQUENCE [LARGE SCALE GENOMIC DNA]</scope>
    <source>
        <strain evidence="1 2">DSM 45069</strain>
    </source>
</reference>
<accession>A0A1W9Z4U9</accession>
<comment type="caution">
    <text evidence="1">The sequence shown here is derived from an EMBL/GenBank/DDBJ whole genome shotgun (WGS) entry which is preliminary data.</text>
</comment>
<dbReference type="EMBL" id="MVHG01000174">
    <property type="protein sequence ID" value="ORA07388.1"/>
    <property type="molecule type" value="Genomic_DNA"/>
</dbReference>
<gene>
    <name evidence="1" type="ORF">BST14_27915</name>
</gene>
<proteinExistence type="predicted"/>
<sequence>MRQIFHGVRISLMERPASQIIFDRTIQTYYGVKDHRSLVSNSFCFTSCIGRGHDKSRFNSILVVVTLLREVILNTNGNLGRFSFFNLNRRQRDLIE</sequence>